<dbReference type="EC" id="2.7.7.-" evidence="10"/>
<name>A0A316UPC3_9BASI</name>
<evidence type="ECO:0000313" key="12">
    <source>
        <dbReference type="Proteomes" id="UP000245884"/>
    </source>
</evidence>
<dbReference type="FunFam" id="3.90.920.10:FF:000003">
    <property type="entry name" value="DNA primase"/>
    <property type="match status" value="1"/>
</dbReference>
<evidence type="ECO:0000256" key="10">
    <source>
        <dbReference type="RuleBase" id="RU003514"/>
    </source>
</evidence>
<keyword evidence="7" id="KW-0479">Metal-binding</keyword>
<evidence type="ECO:0000256" key="8">
    <source>
        <dbReference type="ARBA" id="ARBA00022833"/>
    </source>
</evidence>
<dbReference type="GO" id="GO:0006269">
    <property type="term" value="P:DNA replication, synthesis of primer"/>
    <property type="evidence" value="ECO:0007669"/>
    <property type="project" value="UniProtKB-KW"/>
</dbReference>
<evidence type="ECO:0000256" key="7">
    <source>
        <dbReference type="ARBA" id="ARBA00022723"/>
    </source>
</evidence>
<keyword evidence="6 10" id="KW-0235">DNA replication</keyword>
<gene>
    <name evidence="11" type="ORF">BDZ90DRAFT_232922</name>
</gene>
<keyword evidence="4 10" id="KW-0808">Transferase</keyword>
<protein>
    <recommendedName>
        <fullName evidence="10">DNA primase</fullName>
        <ecNumber evidence="10">2.7.7.-</ecNumber>
    </recommendedName>
</protein>
<dbReference type="AlphaFoldDB" id="A0A316UPC3"/>
<dbReference type="CDD" id="cd04860">
    <property type="entry name" value="AE_Prim_S"/>
    <property type="match status" value="1"/>
</dbReference>
<dbReference type="PANTHER" id="PTHR10536">
    <property type="entry name" value="DNA PRIMASE SMALL SUBUNIT"/>
    <property type="match status" value="1"/>
</dbReference>
<dbReference type="OrthoDB" id="19606at2759"/>
<evidence type="ECO:0000313" key="11">
    <source>
        <dbReference type="EMBL" id="PWN26824.1"/>
    </source>
</evidence>
<dbReference type="RefSeq" id="XP_025361436.1">
    <property type="nucleotide sequence ID" value="XM_025506443.1"/>
</dbReference>
<accession>A0A316UPC3</accession>
<dbReference type="STRING" id="1569628.A0A316UPC3"/>
<dbReference type="EMBL" id="KZ819670">
    <property type="protein sequence ID" value="PWN26824.1"/>
    <property type="molecule type" value="Genomic_DNA"/>
</dbReference>
<dbReference type="Gene3D" id="3.90.920.10">
    <property type="entry name" value="DNA primase, PRIM domain"/>
    <property type="match status" value="1"/>
</dbReference>
<proteinExistence type="inferred from homology"/>
<keyword evidence="5" id="KW-0548">Nucleotidyltransferase</keyword>
<dbReference type="InterPro" id="IPR002755">
    <property type="entry name" value="DNA_primase_S"/>
</dbReference>
<evidence type="ECO:0000256" key="2">
    <source>
        <dbReference type="ARBA" id="ARBA00022478"/>
    </source>
</evidence>
<dbReference type="SUPFAM" id="SSF56747">
    <property type="entry name" value="Prim-pol domain"/>
    <property type="match status" value="1"/>
</dbReference>
<evidence type="ECO:0000256" key="9">
    <source>
        <dbReference type="ARBA" id="ARBA00023163"/>
    </source>
</evidence>
<evidence type="ECO:0000256" key="3">
    <source>
        <dbReference type="ARBA" id="ARBA00022515"/>
    </source>
</evidence>
<keyword evidence="3 10" id="KW-0639">Primosome</keyword>
<dbReference type="GO" id="GO:0005658">
    <property type="term" value="C:alpha DNA polymerase:primase complex"/>
    <property type="evidence" value="ECO:0007669"/>
    <property type="project" value="UniProtKB-ARBA"/>
</dbReference>
<keyword evidence="2 10" id="KW-0240">DNA-directed RNA polymerase</keyword>
<evidence type="ECO:0000256" key="5">
    <source>
        <dbReference type="ARBA" id="ARBA00022695"/>
    </source>
</evidence>
<dbReference type="GeneID" id="37028266"/>
<evidence type="ECO:0000256" key="6">
    <source>
        <dbReference type="ARBA" id="ARBA00022705"/>
    </source>
</evidence>
<dbReference type="InterPro" id="IPR014052">
    <property type="entry name" value="DNA_primase_ssu_euk/arc"/>
</dbReference>
<organism evidence="11 12">
    <name type="scientific">Jaminaea rosea</name>
    <dbReference type="NCBI Taxonomy" id="1569628"/>
    <lineage>
        <taxon>Eukaryota</taxon>
        <taxon>Fungi</taxon>
        <taxon>Dikarya</taxon>
        <taxon>Basidiomycota</taxon>
        <taxon>Ustilaginomycotina</taxon>
        <taxon>Exobasidiomycetes</taxon>
        <taxon>Microstromatales</taxon>
        <taxon>Microstromatales incertae sedis</taxon>
        <taxon>Jaminaea</taxon>
    </lineage>
</organism>
<keyword evidence="9" id="KW-0804">Transcription</keyword>
<dbReference type="Pfam" id="PF01896">
    <property type="entry name" value="DNA_primase_S"/>
    <property type="match status" value="1"/>
</dbReference>
<keyword evidence="8" id="KW-0862">Zinc</keyword>
<sequence>MAAAVLPPARPPPPQMDIDGLDGDDTLDMAMEQIDEKAIERNDSTEPMAMLAFYKRLLPFKSLYVWLNRDLPHQPTKNFTNREFAFTLLNDVYIRYQSFSNWEEWKKEVVRLNPARFEIGPVYTAKPKDRKMLQKSVFRPVSRELVVDIDMTDYDAIRTCCSGKGICKRCWAWIAIAVQVLDEGLRSDFGFKHLLWVYSGRRGIHLWISDKEACELQDDARKAIVGWLEVVKGGAQQAKKVEGTTGSFNKTLHPALRRAIGKEGENGPLKSAFVETVLRDQDCFRAKEQWEILLQLLPSSESDAINKLRNKWEGSSRSSMDKWSDISSAAAKSGERTFNSVWKPAMEDIILQYTYPRIDAEVSKHLNHLLKSPFVVHPATGRVCVPVDPKEVADFDPENDCPTVALLLRELNEWQRTHGASGGEVGNVKGDWEKTSLKKYVQLLDRHCAAIYKEAAARKRSTQAFSTDF</sequence>
<dbReference type="Proteomes" id="UP000245884">
    <property type="component" value="Unassembled WGS sequence"/>
</dbReference>
<dbReference type="GO" id="GO:0003899">
    <property type="term" value="F:DNA-directed RNA polymerase activity"/>
    <property type="evidence" value="ECO:0007669"/>
    <property type="project" value="InterPro"/>
</dbReference>
<evidence type="ECO:0000256" key="4">
    <source>
        <dbReference type="ARBA" id="ARBA00022679"/>
    </source>
</evidence>
<dbReference type="GO" id="GO:0046872">
    <property type="term" value="F:metal ion binding"/>
    <property type="evidence" value="ECO:0007669"/>
    <property type="project" value="UniProtKB-KW"/>
</dbReference>
<keyword evidence="12" id="KW-1185">Reference proteome</keyword>
<reference evidence="11 12" key="1">
    <citation type="journal article" date="2018" name="Mol. Biol. Evol.">
        <title>Broad Genomic Sampling Reveals a Smut Pathogenic Ancestry of the Fungal Clade Ustilaginomycotina.</title>
        <authorList>
            <person name="Kijpornyongpan T."/>
            <person name="Mondo S.J."/>
            <person name="Barry K."/>
            <person name="Sandor L."/>
            <person name="Lee J."/>
            <person name="Lipzen A."/>
            <person name="Pangilinan J."/>
            <person name="LaButti K."/>
            <person name="Hainaut M."/>
            <person name="Henrissat B."/>
            <person name="Grigoriev I.V."/>
            <person name="Spatafora J.W."/>
            <person name="Aime M.C."/>
        </authorList>
    </citation>
    <scope>NUCLEOTIDE SEQUENCE [LARGE SCALE GENOMIC DNA]</scope>
    <source>
        <strain evidence="11 12">MCA 5214</strain>
    </source>
</reference>
<evidence type="ECO:0000256" key="1">
    <source>
        <dbReference type="ARBA" id="ARBA00009762"/>
    </source>
</evidence>
<comment type="similarity">
    <text evidence="1 10">Belongs to the eukaryotic-type primase small subunit family.</text>
</comment>
<dbReference type="NCBIfam" id="TIGR00335">
    <property type="entry name" value="primase_sml"/>
    <property type="match status" value="1"/>
</dbReference>